<reference evidence="3 4" key="1">
    <citation type="submission" date="2020-02" db="EMBL/GenBank/DDBJ databases">
        <title>Genomic and physiological characterization of two novel Nitrospinaceae genera.</title>
        <authorList>
            <person name="Mueller A.J."/>
            <person name="Jung M.-Y."/>
            <person name="Strachan C.R."/>
            <person name="Herbold C.W."/>
            <person name="Kirkegaard R.H."/>
            <person name="Daims H."/>
        </authorList>
    </citation>
    <scope>NUCLEOTIDE SEQUENCE [LARGE SCALE GENOMIC DNA]</scope>
    <source>
        <strain evidence="3">EB</strain>
    </source>
</reference>
<dbReference type="InterPro" id="IPR006530">
    <property type="entry name" value="YD"/>
</dbReference>
<dbReference type="PANTHER" id="PTHR32305">
    <property type="match status" value="1"/>
</dbReference>
<protein>
    <submittedName>
        <fullName evidence="3">RHS repeat-associated core domain-containing protein</fullName>
    </submittedName>
</protein>
<dbReference type="AlphaFoldDB" id="A0A7T0BWR1"/>
<dbReference type="PANTHER" id="PTHR32305:SF15">
    <property type="entry name" value="PROTEIN RHSA-RELATED"/>
    <property type="match status" value="1"/>
</dbReference>
<evidence type="ECO:0000256" key="1">
    <source>
        <dbReference type="ARBA" id="ARBA00022737"/>
    </source>
</evidence>
<dbReference type="InterPro" id="IPR056823">
    <property type="entry name" value="TEN-like_YD-shell"/>
</dbReference>
<dbReference type="InterPro" id="IPR050708">
    <property type="entry name" value="T6SS_VgrG/RHS"/>
</dbReference>
<dbReference type="Gene3D" id="2.180.10.10">
    <property type="entry name" value="RHS repeat-associated core"/>
    <property type="match status" value="1"/>
</dbReference>
<accession>A0A7T0BWR1</accession>
<evidence type="ECO:0000259" key="2">
    <source>
        <dbReference type="Pfam" id="PF25023"/>
    </source>
</evidence>
<proteinExistence type="predicted"/>
<gene>
    <name evidence="3" type="ORF">G3M70_10845</name>
</gene>
<dbReference type="KEGG" id="nli:G3M70_10845"/>
<evidence type="ECO:0000313" key="3">
    <source>
        <dbReference type="EMBL" id="QPJ62339.1"/>
    </source>
</evidence>
<name>A0A7T0BWR1_9BACT</name>
<dbReference type="Pfam" id="PF25023">
    <property type="entry name" value="TEN_YD-shell"/>
    <property type="match status" value="1"/>
</dbReference>
<evidence type="ECO:0000313" key="4">
    <source>
        <dbReference type="Proteomes" id="UP000594688"/>
    </source>
</evidence>
<feature type="domain" description="Teneurin-like YD-shell" evidence="2">
    <location>
        <begin position="9"/>
        <end position="219"/>
    </location>
</feature>
<dbReference type="NCBIfam" id="TIGR01643">
    <property type="entry name" value="YD_repeat_2x"/>
    <property type="match status" value="1"/>
</dbReference>
<organism evidence="3 4">
    <name type="scientific">Candidatus Nitronauta litoralis</name>
    <dbReference type="NCBI Taxonomy" id="2705533"/>
    <lineage>
        <taxon>Bacteria</taxon>
        <taxon>Pseudomonadati</taxon>
        <taxon>Nitrospinota/Tectimicrobiota group</taxon>
        <taxon>Nitrospinota</taxon>
        <taxon>Nitrospinia</taxon>
        <taxon>Nitrospinales</taxon>
        <taxon>Nitrospinaceae</taxon>
        <taxon>Candidatus Nitronauta</taxon>
    </lineage>
</organism>
<sequence length="397" mass="43772">MDGGLTKNATYDLQDRLETFKDSSGTDWTFKYTANGELLEKFETNTPANNVIYSYDALGNLTHVDFPGTANDIEYIIDGLNRRVGKKVDGSLIKQWLYKDQLNIIAELDGAGAITKRFVYASKVNVPDYYIDYTGPAPVTYRIISDHLGSPRTIINSTSGVSALDLEYDAWGKELFTPVNRDLVPFGYAGGIYDPDTKLVRFGARDYDPEVGRWTSKDPIRFDGDGENLYGYVLNDPINFTDPFGLVVLEDEVSINCELRESERFIPTECICKASGITPNTSKSKSPRITASASATIANASGSIDQNLDRSGSMAAAPDLAINANIAIDPPLKFEYKGTFECGTPLIGFGTFPVDKGLGFQGFYLSLGASARTKFINRFDKKKRDIIPFCNRTTPLD</sequence>
<dbReference type="InterPro" id="IPR022385">
    <property type="entry name" value="Rhs_assc_core"/>
</dbReference>
<keyword evidence="1" id="KW-0677">Repeat</keyword>
<dbReference type="NCBIfam" id="TIGR03696">
    <property type="entry name" value="Rhs_assc_core"/>
    <property type="match status" value="1"/>
</dbReference>
<dbReference type="EMBL" id="CP048685">
    <property type="protein sequence ID" value="QPJ62339.1"/>
    <property type="molecule type" value="Genomic_DNA"/>
</dbReference>
<dbReference type="Proteomes" id="UP000594688">
    <property type="component" value="Chromosome"/>
</dbReference>